<proteinExistence type="predicted"/>
<name>A0AAV0AGD5_PHAPC</name>
<protein>
    <submittedName>
        <fullName evidence="2">Expressed protein</fullName>
    </submittedName>
</protein>
<dbReference type="Proteomes" id="UP001153365">
    <property type="component" value="Unassembled WGS sequence"/>
</dbReference>
<feature type="compositionally biased region" description="Polar residues" evidence="1">
    <location>
        <begin position="37"/>
        <end position="66"/>
    </location>
</feature>
<dbReference type="EMBL" id="CALTRL010000148">
    <property type="protein sequence ID" value="CAH7666772.1"/>
    <property type="molecule type" value="Genomic_DNA"/>
</dbReference>
<evidence type="ECO:0000313" key="2">
    <source>
        <dbReference type="EMBL" id="CAH7666772.1"/>
    </source>
</evidence>
<feature type="compositionally biased region" description="Low complexity" evidence="1">
    <location>
        <begin position="21"/>
        <end position="31"/>
    </location>
</feature>
<accession>A0AAV0AGD5</accession>
<feature type="region of interest" description="Disordered" evidence="1">
    <location>
        <begin position="107"/>
        <end position="130"/>
    </location>
</feature>
<organism evidence="2 3">
    <name type="scientific">Phakopsora pachyrhizi</name>
    <name type="common">Asian soybean rust disease fungus</name>
    <dbReference type="NCBI Taxonomy" id="170000"/>
    <lineage>
        <taxon>Eukaryota</taxon>
        <taxon>Fungi</taxon>
        <taxon>Dikarya</taxon>
        <taxon>Basidiomycota</taxon>
        <taxon>Pucciniomycotina</taxon>
        <taxon>Pucciniomycetes</taxon>
        <taxon>Pucciniales</taxon>
        <taxon>Phakopsoraceae</taxon>
        <taxon>Phakopsora</taxon>
    </lineage>
</organism>
<reference evidence="2" key="1">
    <citation type="submission" date="2022-06" db="EMBL/GenBank/DDBJ databases">
        <authorList>
            <consortium name="SYNGENTA / RWTH Aachen University"/>
        </authorList>
    </citation>
    <scope>NUCLEOTIDE SEQUENCE</scope>
</reference>
<feature type="region of interest" description="Disordered" evidence="1">
    <location>
        <begin position="1"/>
        <end position="70"/>
    </location>
</feature>
<gene>
    <name evidence="2" type="ORF">PPACK8108_LOCUS1125</name>
</gene>
<comment type="caution">
    <text evidence="2">The sequence shown here is derived from an EMBL/GenBank/DDBJ whole genome shotgun (WGS) entry which is preliminary data.</text>
</comment>
<sequence>MSTASSPSTPDESRPLQADMIDSISIIPSSSKVLEPSDQTSPNRNTAHFMENNNPSDSPYQDTPTHSRYHDSRNSIVSMAQRSSSTLSLATDEASIIEKYGNSNLYFMGDEESTPGSPDPLHTDETPYSREGPARYIVESHKSFTLWSTRGLLNISWPLYHHFTHKSTLDAITLNLMHQSGPFQSSDLPQWTLGQTS</sequence>
<feature type="compositionally biased region" description="Polar residues" evidence="1">
    <location>
        <begin position="1"/>
        <end position="10"/>
    </location>
</feature>
<evidence type="ECO:0000256" key="1">
    <source>
        <dbReference type="SAM" id="MobiDB-lite"/>
    </source>
</evidence>
<keyword evidence="3" id="KW-1185">Reference proteome</keyword>
<dbReference type="AlphaFoldDB" id="A0AAV0AGD5"/>
<evidence type="ECO:0000313" key="3">
    <source>
        <dbReference type="Proteomes" id="UP001153365"/>
    </source>
</evidence>